<evidence type="ECO:0000256" key="5">
    <source>
        <dbReference type="ARBA" id="ARBA00022989"/>
    </source>
</evidence>
<dbReference type="Proteomes" id="UP000646478">
    <property type="component" value="Unassembled WGS sequence"/>
</dbReference>
<gene>
    <name evidence="8" type="primary">mar</name>
    <name evidence="8" type="ORF">GCM10011491_28920</name>
</gene>
<keyword evidence="5 7" id="KW-1133">Transmembrane helix</keyword>
<dbReference type="GO" id="GO:0005886">
    <property type="term" value="C:plasma membrane"/>
    <property type="evidence" value="ECO:0007669"/>
    <property type="project" value="UniProtKB-SubCell"/>
</dbReference>
<feature type="transmembrane region" description="Helical" evidence="7">
    <location>
        <begin position="113"/>
        <end position="139"/>
    </location>
</feature>
<name>A0A916SGI1_9HYPH</name>
<keyword evidence="3" id="KW-1003">Cell membrane</keyword>
<reference evidence="8" key="1">
    <citation type="journal article" date="2014" name="Int. J. Syst. Evol. Microbiol.">
        <title>Complete genome sequence of Corynebacterium casei LMG S-19264T (=DSM 44701T), isolated from a smear-ripened cheese.</title>
        <authorList>
            <consortium name="US DOE Joint Genome Institute (JGI-PGF)"/>
            <person name="Walter F."/>
            <person name="Albersmeier A."/>
            <person name="Kalinowski J."/>
            <person name="Ruckert C."/>
        </authorList>
    </citation>
    <scope>NUCLEOTIDE SEQUENCE</scope>
    <source>
        <strain evidence="8">CGMCC 1.15082</strain>
    </source>
</reference>
<sequence length="218" mass="23279">MNDAIHAFFLTYATLFPIVNPLGTALIFLDMTARCSSQVRHQIAWRVAVSGFALLGVSILAGSHILGFFGLSLPSVRIAGGIVISIMGWRLLDSGDDSTDSEVERSKTDQGALAKAFYPITMPMTFGPGSIAVAIALGTDRPNILNDFDSAAIQDIATCLGLLAICGTVYLAYAYADVLKRVLGENGTEVLLRLAAFIILCIGIQMIWVGVSDLLHSR</sequence>
<feature type="transmembrane region" description="Helical" evidence="7">
    <location>
        <begin position="43"/>
        <end position="69"/>
    </location>
</feature>
<evidence type="ECO:0000313" key="9">
    <source>
        <dbReference type="Proteomes" id="UP000646478"/>
    </source>
</evidence>
<evidence type="ECO:0000256" key="7">
    <source>
        <dbReference type="RuleBase" id="RU362048"/>
    </source>
</evidence>
<keyword evidence="4 7" id="KW-0812">Transmembrane</keyword>
<keyword evidence="9" id="KW-1185">Reference proteome</keyword>
<evidence type="ECO:0000256" key="1">
    <source>
        <dbReference type="ARBA" id="ARBA00004651"/>
    </source>
</evidence>
<proteinExistence type="inferred from homology"/>
<evidence type="ECO:0000256" key="6">
    <source>
        <dbReference type="ARBA" id="ARBA00023136"/>
    </source>
</evidence>
<accession>A0A916SGI1</accession>
<feature type="transmembrane region" description="Helical" evidence="7">
    <location>
        <begin position="6"/>
        <end position="31"/>
    </location>
</feature>
<feature type="transmembrane region" description="Helical" evidence="7">
    <location>
        <begin position="151"/>
        <end position="178"/>
    </location>
</feature>
<evidence type="ECO:0000256" key="2">
    <source>
        <dbReference type="ARBA" id="ARBA00009784"/>
    </source>
</evidence>
<organism evidence="8 9">
    <name type="scientific">Brucella endophytica</name>
    <dbReference type="NCBI Taxonomy" id="1963359"/>
    <lineage>
        <taxon>Bacteria</taxon>
        <taxon>Pseudomonadati</taxon>
        <taxon>Pseudomonadota</taxon>
        <taxon>Alphaproteobacteria</taxon>
        <taxon>Hyphomicrobiales</taxon>
        <taxon>Brucellaceae</taxon>
        <taxon>Brucella/Ochrobactrum group</taxon>
        <taxon>Brucella</taxon>
    </lineage>
</organism>
<feature type="transmembrane region" description="Helical" evidence="7">
    <location>
        <begin position="190"/>
        <end position="211"/>
    </location>
</feature>
<dbReference type="EMBL" id="BMHH01000012">
    <property type="protein sequence ID" value="GGA98893.1"/>
    <property type="molecule type" value="Genomic_DNA"/>
</dbReference>
<dbReference type="RefSeq" id="WP_188824910.1">
    <property type="nucleotide sequence ID" value="NZ_BMHH01000012.1"/>
</dbReference>
<dbReference type="Pfam" id="PF01914">
    <property type="entry name" value="MarC"/>
    <property type="match status" value="1"/>
</dbReference>
<reference evidence="8" key="2">
    <citation type="submission" date="2020-09" db="EMBL/GenBank/DDBJ databases">
        <authorList>
            <person name="Sun Q."/>
            <person name="Zhou Y."/>
        </authorList>
    </citation>
    <scope>NUCLEOTIDE SEQUENCE</scope>
    <source>
        <strain evidence="8">CGMCC 1.15082</strain>
    </source>
</reference>
<evidence type="ECO:0000256" key="3">
    <source>
        <dbReference type="ARBA" id="ARBA00022475"/>
    </source>
</evidence>
<feature type="transmembrane region" description="Helical" evidence="7">
    <location>
        <begin position="75"/>
        <end position="92"/>
    </location>
</feature>
<dbReference type="InterPro" id="IPR002771">
    <property type="entry name" value="Multi_antbiot-R_MarC"/>
</dbReference>
<evidence type="ECO:0000256" key="4">
    <source>
        <dbReference type="ARBA" id="ARBA00022692"/>
    </source>
</evidence>
<evidence type="ECO:0000313" key="8">
    <source>
        <dbReference type="EMBL" id="GGA98893.1"/>
    </source>
</evidence>
<protein>
    <recommendedName>
        <fullName evidence="7">UPF0056 membrane protein</fullName>
    </recommendedName>
</protein>
<dbReference type="PANTHER" id="PTHR33508:SF1">
    <property type="entry name" value="UPF0056 MEMBRANE PROTEIN YHCE"/>
    <property type="match status" value="1"/>
</dbReference>
<dbReference type="AlphaFoldDB" id="A0A916SGI1"/>
<comment type="caution">
    <text evidence="8">The sequence shown here is derived from an EMBL/GenBank/DDBJ whole genome shotgun (WGS) entry which is preliminary data.</text>
</comment>
<dbReference type="NCBIfam" id="TIGR00427">
    <property type="entry name" value="NAAT family transporter"/>
    <property type="match status" value="1"/>
</dbReference>
<comment type="similarity">
    <text evidence="2 7">Belongs to the UPF0056 (MarC) family.</text>
</comment>
<keyword evidence="6 7" id="KW-0472">Membrane</keyword>
<dbReference type="PANTHER" id="PTHR33508">
    <property type="entry name" value="UPF0056 MEMBRANE PROTEIN YHCE"/>
    <property type="match status" value="1"/>
</dbReference>
<comment type="subcellular location">
    <subcellularLocation>
        <location evidence="1 7">Cell membrane</location>
        <topology evidence="1 7">Multi-pass membrane protein</topology>
    </subcellularLocation>
</comment>